<dbReference type="AlphaFoldDB" id="A0AA36CN44"/>
<feature type="compositionally biased region" description="Polar residues" evidence="2">
    <location>
        <begin position="129"/>
        <end position="138"/>
    </location>
</feature>
<organism evidence="3 4">
    <name type="scientific">Mesorhabditis spiculigera</name>
    <dbReference type="NCBI Taxonomy" id="96644"/>
    <lineage>
        <taxon>Eukaryota</taxon>
        <taxon>Metazoa</taxon>
        <taxon>Ecdysozoa</taxon>
        <taxon>Nematoda</taxon>
        <taxon>Chromadorea</taxon>
        <taxon>Rhabditida</taxon>
        <taxon>Rhabditina</taxon>
        <taxon>Rhabditomorpha</taxon>
        <taxon>Rhabditoidea</taxon>
        <taxon>Rhabditidae</taxon>
        <taxon>Mesorhabditinae</taxon>
        <taxon>Mesorhabditis</taxon>
    </lineage>
</organism>
<evidence type="ECO:0000313" key="4">
    <source>
        <dbReference type="Proteomes" id="UP001177023"/>
    </source>
</evidence>
<comment type="similarity">
    <text evidence="1">Belongs to the FAM122 family.</text>
</comment>
<feature type="region of interest" description="Disordered" evidence="2">
    <location>
        <begin position="66"/>
        <end position="140"/>
    </location>
</feature>
<feature type="compositionally biased region" description="Polar residues" evidence="2">
    <location>
        <begin position="75"/>
        <end position="89"/>
    </location>
</feature>
<reference evidence="3" key="1">
    <citation type="submission" date="2023-06" db="EMBL/GenBank/DDBJ databases">
        <authorList>
            <person name="Delattre M."/>
        </authorList>
    </citation>
    <scope>NUCLEOTIDE SEQUENCE</scope>
    <source>
        <strain evidence="3">AF72</strain>
    </source>
</reference>
<dbReference type="InterPro" id="IPR026716">
    <property type="entry name" value="PBIR1/2/3"/>
</dbReference>
<feature type="compositionally biased region" description="Basic and acidic residues" evidence="2">
    <location>
        <begin position="97"/>
        <end position="108"/>
    </location>
</feature>
<evidence type="ECO:0000256" key="1">
    <source>
        <dbReference type="ARBA" id="ARBA00006725"/>
    </source>
</evidence>
<evidence type="ECO:0000256" key="2">
    <source>
        <dbReference type="SAM" id="MobiDB-lite"/>
    </source>
</evidence>
<dbReference type="GO" id="GO:0004865">
    <property type="term" value="F:protein serine/threonine phosphatase inhibitor activity"/>
    <property type="evidence" value="ECO:0007669"/>
    <property type="project" value="InterPro"/>
</dbReference>
<name>A0AA36CN44_9BILA</name>
<protein>
    <submittedName>
        <fullName evidence="3">Uncharacterized protein</fullName>
    </submittedName>
</protein>
<feature type="compositionally biased region" description="Polar residues" evidence="2">
    <location>
        <begin position="174"/>
        <end position="183"/>
    </location>
</feature>
<feature type="region of interest" description="Disordered" evidence="2">
    <location>
        <begin position="1"/>
        <end position="20"/>
    </location>
</feature>
<accession>A0AA36CN44</accession>
<feature type="non-terminal residue" evidence="3">
    <location>
        <position position="477"/>
    </location>
</feature>
<dbReference type="Proteomes" id="UP001177023">
    <property type="component" value="Unassembled WGS sequence"/>
</dbReference>
<sequence length="477" mass="51601">METAVNGLPEVALNGGTDSPIPANLFAKSPSECSTKSDFDLAERLVPVRSPFTNPCPSPLMMGLAPTLGAPLDSEGSSRSSVELQQQQPRVLLEANRSFRESRSHDRTSNGSSSSEDESFADAERPSSRRSSQGQHQISHLRIANAARGRLANIRRESSCSVDSEISHERLFKTSQKVSQQWDDFSIEPERPESAGSAHRRNTLSEPISVSIMNAFMPHSCSPSPTRFEGGKQCYSPSTHSFVRSNIPYSPSPSPTRSPTRQRWIQDKLRSASPSPIATPSRAAMKRRANELGNGSDYTEYKKMAYPRGATSPLVVGEKPFPFPVAIDFTQPSTSMLFAHPKRPELHRRISMESPSHRDPETPMDEGLDSSDPFARPLSNESALTDPNPGSMSMASGLDTNPPTPLSSVSGFGEPPSASELDASMNEILETSEANSEVSELLAMPDPDLPEMGSIPEEPLPISDPAIGSSTDGNPTA</sequence>
<feature type="region of interest" description="Disordered" evidence="2">
    <location>
        <begin position="174"/>
        <end position="202"/>
    </location>
</feature>
<gene>
    <name evidence="3" type="ORF">MSPICULIGERA_LOCUS9689</name>
</gene>
<keyword evidence="4" id="KW-1185">Reference proteome</keyword>
<feature type="compositionally biased region" description="Polar residues" evidence="2">
    <location>
        <begin position="468"/>
        <end position="477"/>
    </location>
</feature>
<dbReference type="PANTHER" id="PTHR22227:SF6">
    <property type="entry name" value="FAMILY WITH SEQUENCE SIMILARITY 122B ISOFORM X1"/>
    <property type="match status" value="1"/>
</dbReference>
<proteinExistence type="inferred from homology"/>
<feature type="region of interest" description="Disordered" evidence="2">
    <location>
        <begin position="339"/>
        <end position="477"/>
    </location>
</feature>
<dbReference type="PANTHER" id="PTHR22227">
    <property type="entry name" value="FAMILY WITH SEQUENCE SIMILARITY 122B ISOFORM X1"/>
    <property type="match status" value="1"/>
</dbReference>
<evidence type="ECO:0000313" key="3">
    <source>
        <dbReference type="EMBL" id="CAJ0571277.1"/>
    </source>
</evidence>
<feature type="compositionally biased region" description="Polar residues" evidence="2">
    <location>
        <begin position="379"/>
        <end position="410"/>
    </location>
</feature>
<dbReference type="EMBL" id="CATQJA010002553">
    <property type="protein sequence ID" value="CAJ0571277.1"/>
    <property type="molecule type" value="Genomic_DNA"/>
</dbReference>
<comment type="caution">
    <text evidence="3">The sequence shown here is derived from an EMBL/GenBank/DDBJ whole genome shotgun (WGS) entry which is preliminary data.</text>
</comment>
<feature type="compositionally biased region" description="Basic and acidic residues" evidence="2">
    <location>
        <begin position="342"/>
        <end position="361"/>
    </location>
</feature>